<protein>
    <submittedName>
        <fullName evidence="2">Uncharacterized protein</fullName>
    </submittedName>
</protein>
<sequence>MNSDPIIRIIDYLFQKNGKYLVTKDITSFFANGIDFPSLVAIAFNIEEVPGIIHNPANNFENQVNNNNYHAYKYMIDNNSKIFDLLSRNQQFEDIFTPNYNFHTFKDDSHSGNCSRNNDLFEIPDDIANFLLISNYQSVQQKPSFENVIFKYNYSDEKSMYKLILSLLLTEQCFNINIQDIKTKCNIIVKPLKIVFRKEKDLISIKCLLSLLNVFTNGAVVIDTEMNDFNTILVESFKKAKAPLVIDKNSFDNENQYLFLIQIEILFDFFNNKNEEKMQIKTKKNRSSFSILYRNADQAVLETINAIGKNHHLHFDDFIQTIEYDNISNFLLVLFNKNQTHLQSLKNLISDSSNNISTIIQFLQKIEPKFETLIFDFENPEYIESSASILYTNILDFFFLNKSKEELYDRCYTLLYSKYKVGDQQYIKYDDIHRVLCSWNTYEVLISFINNQNLKIELEKKSLNSVYGDSSCKIPIVINKEYLKLYHPSIIPNAAFYQLQFIFDALDSSNLGHRIIENFLISIRKLTQINVPQYNEIAQIIRTINVSKILQNKRYDQNLKHQNRNNENNDQKSKNKNCYQPQLLESYAYRIKFSLLNKKQSSIKTYKKKLINDDNEYKDIFNNYIFENGILYKNTKNQFLSFDLFNKKERKSSLKPNIEKIIKSENGIDYVSLKSQKPIFKLFYYNEKKNKWIFNEKDFKLFANNDFFYYTSRLPPQYIDENDYFALNNCPYAEKNKEKHLVESPIVFILNSNLKLSLNFLKCINHWENQDFVLFDEDICIFGIADKDINGLRSDDAPLKYDIDNEKTKPLFMFLYVPEDKQKLPYIRKIIFQIEFFLYIISNIIIVLNDELSFAQNDFIDKKLIALKNTYKINEQFVLNINESLFYDDDDEEQYDLGDFFYVNEAKSILLNKISKYLIITNDDICNFPFKSRHIFSLSSSSDQSESKYAYKIFNLLSHDQSTYDNFIKILLNNISFIISQRFTSHMKEKFELIRFFHMDNFYVKYRIEEENVSLNERITHIFSKAIIENNNLKEIMSILAKLQKEIFQSFPLLDYKYFEECNNVFDELKEKILLDEKPIFIHELKLSSDRHLKYLSDLIKSRPYWTNEQLNDFFGNHFNFLKKEFLSIIHDYHKPNQSSLVYSKNKSILDDQISDARIKLSQLLNEAKLNQKQDIIRKVDFKNETNYTIRERENEREIKARIEKKGKLEDLIPQDF</sequence>
<accession>A0ABR2JXN5</accession>
<dbReference type="EMBL" id="JAPFFF010000008">
    <property type="protein sequence ID" value="KAK8883631.1"/>
    <property type="molecule type" value="Genomic_DNA"/>
</dbReference>
<evidence type="ECO:0000256" key="1">
    <source>
        <dbReference type="SAM" id="MobiDB-lite"/>
    </source>
</evidence>
<organism evidence="2 3">
    <name type="scientific">Tritrichomonas musculus</name>
    <dbReference type="NCBI Taxonomy" id="1915356"/>
    <lineage>
        <taxon>Eukaryota</taxon>
        <taxon>Metamonada</taxon>
        <taxon>Parabasalia</taxon>
        <taxon>Tritrichomonadida</taxon>
        <taxon>Tritrichomonadidae</taxon>
        <taxon>Tritrichomonas</taxon>
    </lineage>
</organism>
<comment type="caution">
    <text evidence="2">The sequence shown here is derived from an EMBL/GenBank/DDBJ whole genome shotgun (WGS) entry which is preliminary data.</text>
</comment>
<gene>
    <name evidence="2" type="ORF">M9Y10_042726</name>
</gene>
<proteinExistence type="predicted"/>
<name>A0ABR2JXN5_9EUKA</name>
<dbReference type="Proteomes" id="UP001470230">
    <property type="component" value="Unassembled WGS sequence"/>
</dbReference>
<reference evidence="2 3" key="1">
    <citation type="submission" date="2024-04" db="EMBL/GenBank/DDBJ databases">
        <title>Tritrichomonas musculus Genome.</title>
        <authorList>
            <person name="Alves-Ferreira E."/>
            <person name="Grigg M."/>
            <person name="Lorenzi H."/>
            <person name="Galac M."/>
        </authorList>
    </citation>
    <scope>NUCLEOTIDE SEQUENCE [LARGE SCALE GENOMIC DNA]</scope>
    <source>
        <strain evidence="2 3">EAF2021</strain>
    </source>
</reference>
<evidence type="ECO:0000313" key="3">
    <source>
        <dbReference type="Proteomes" id="UP001470230"/>
    </source>
</evidence>
<evidence type="ECO:0000313" key="2">
    <source>
        <dbReference type="EMBL" id="KAK8883631.1"/>
    </source>
</evidence>
<keyword evidence="3" id="KW-1185">Reference proteome</keyword>
<feature type="region of interest" description="Disordered" evidence="1">
    <location>
        <begin position="557"/>
        <end position="576"/>
    </location>
</feature>